<keyword evidence="2" id="KW-0326">Glycosidase</keyword>
<dbReference type="InterPro" id="IPR013780">
    <property type="entry name" value="Glyco_hydro_b"/>
</dbReference>
<dbReference type="Gene3D" id="2.60.40.1180">
    <property type="entry name" value="Golgi alpha-mannosidase II"/>
    <property type="match status" value="1"/>
</dbReference>
<evidence type="ECO:0000256" key="1">
    <source>
        <dbReference type="ARBA" id="ARBA00022801"/>
    </source>
</evidence>
<name>A0AAU7DPW1_9BACT</name>
<dbReference type="EMBL" id="CP121196">
    <property type="protein sequence ID" value="XBH19097.1"/>
    <property type="molecule type" value="Genomic_DNA"/>
</dbReference>
<dbReference type="GO" id="GO:0004557">
    <property type="term" value="F:alpha-galactosidase activity"/>
    <property type="evidence" value="ECO:0007669"/>
    <property type="project" value="InterPro"/>
</dbReference>
<evidence type="ECO:0000313" key="4">
    <source>
        <dbReference type="EMBL" id="XBH19097.1"/>
    </source>
</evidence>
<evidence type="ECO:0000256" key="2">
    <source>
        <dbReference type="ARBA" id="ARBA00023295"/>
    </source>
</evidence>
<dbReference type="CDD" id="cd14791">
    <property type="entry name" value="GH36"/>
    <property type="match status" value="1"/>
</dbReference>
<feature type="domain" description="Glycosyl hydrolase family 36 C-terminal" evidence="3">
    <location>
        <begin position="660"/>
        <end position="738"/>
    </location>
</feature>
<gene>
    <name evidence="4" type="ORF">P8935_07195</name>
</gene>
<dbReference type="RefSeq" id="WP_348264312.1">
    <property type="nucleotide sequence ID" value="NZ_CP121196.1"/>
</dbReference>
<dbReference type="InterPro" id="IPR031705">
    <property type="entry name" value="Glyco_hydro_36_C"/>
</dbReference>
<dbReference type="InterPro" id="IPR017853">
    <property type="entry name" value="GH"/>
</dbReference>
<dbReference type="GO" id="GO:0016052">
    <property type="term" value="P:carbohydrate catabolic process"/>
    <property type="evidence" value="ECO:0007669"/>
    <property type="project" value="InterPro"/>
</dbReference>
<dbReference type="SUPFAM" id="SSF51445">
    <property type="entry name" value="(Trans)glycosidases"/>
    <property type="match status" value="1"/>
</dbReference>
<dbReference type="Pfam" id="PF02065">
    <property type="entry name" value="Melibiase"/>
    <property type="match status" value="1"/>
</dbReference>
<proteinExistence type="predicted"/>
<organism evidence="4">
    <name type="scientific">Telmatobacter sp. DSM 110680</name>
    <dbReference type="NCBI Taxonomy" id="3036704"/>
    <lineage>
        <taxon>Bacteria</taxon>
        <taxon>Pseudomonadati</taxon>
        <taxon>Acidobacteriota</taxon>
        <taxon>Terriglobia</taxon>
        <taxon>Terriglobales</taxon>
        <taxon>Acidobacteriaceae</taxon>
        <taxon>Telmatobacter</taxon>
    </lineage>
</organism>
<dbReference type="InterPro" id="IPR038417">
    <property type="entry name" value="Alpga-gal_N_sf"/>
</dbReference>
<accession>A0AAU7DPW1</accession>
<dbReference type="AlphaFoldDB" id="A0AAU7DPW1"/>
<dbReference type="Pfam" id="PF16874">
    <property type="entry name" value="Glyco_hydro_36C"/>
    <property type="match status" value="1"/>
</dbReference>
<reference evidence="4" key="1">
    <citation type="submission" date="2023-03" db="EMBL/GenBank/DDBJ databases">
        <title>Edaphobacter sp.</title>
        <authorList>
            <person name="Huber K.J."/>
            <person name="Papendorf J."/>
            <person name="Pilke C."/>
            <person name="Bunk B."/>
            <person name="Sproeer C."/>
            <person name="Pester M."/>
        </authorList>
    </citation>
    <scope>NUCLEOTIDE SEQUENCE</scope>
    <source>
        <strain evidence="4">DSM 110680</strain>
    </source>
</reference>
<protein>
    <submittedName>
        <fullName evidence="4">Alpha-galactosidase</fullName>
    </submittedName>
</protein>
<dbReference type="InterPro" id="IPR013785">
    <property type="entry name" value="Aldolase_TIM"/>
</dbReference>
<sequence length="748" mass="84626">MHVVEDEKEFVRLPSVAGRVLLCVVAVSGSCLSCNAYAQSPDPVATLRTSDAQIEVSATRSAPILTSLKRTGRPALRNEQKETLPANVFINGAPVPVRWQLKPKLGIVSARHLEFVYECAEVGLRLRWQWDARAGFGPFEHRIIVENRGTKEIWLPLIDSLDVSWQYSPDANLWNFYVEKGADTPSNQGTHEESVEDGYRWIGRSSTYAHPVSGEGREIIPAFFIYSRNEARAGWYAGIEFSGRTRITLNRVGNKIESRLGLNDELGPFQTRVQPGESFETPTVFLGAFIGGPDDAGNQLRPWVRTVLGNPLTWKDPQYPLMVNNSWGSGMQVDEPLALRMIADSRELGLEMFHLDAGWFRGVGDWYPDPKKFPHGLAAIADEAHRQGLRFGIWVDWSQAGVDNTPGALNVRDTKVRDWLIDDVSADWKPEEFKGQTIDLGVPAAHSYAAAEVKRIVESYHLDMLEHDGYLVAEGCTRKDHPHTPPNMSTLKIDHDSGFEFALGSNSTDVSYHSVRAYYDIYERLRREHPGLLFEICNDGGRMVDFGSAAHGDYFSITDTYDPLSNRRAFYDTSHVLPPAMLESYVEKWTTPRLENFLYMLRSGMMGWMSIMLDTTAWSPQQHAAARHAFMIYKEKLRPLIRDARLYHISERPDGVHWDGMEYWDPARRRGVAFVFRGSIPNETEHRFVLAGLEPGKRYRVHFEDGTMPDRDVTGQELMSVGILVSLPQPLSSELAFLEETHSQQIQK</sequence>
<dbReference type="InterPro" id="IPR002252">
    <property type="entry name" value="Glyco_hydro_36"/>
</dbReference>
<evidence type="ECO:0000259" key="3">
    <source>
        <dbReference type="Pfam" id="PF16874"/>
    </source>
</evidence>
<dbReference type="Gene3D" id="2.70.98.60">
    <property type="entry name" value="alpha-galactosidase from lactobacil brevis"/>
    <property type="match status" value="1"/>
</dbReference>
<dbReference type="Gene3D" id="3.20.20.70">
    <property type="entry name" value="Aldolase class I"/>
    <property type="match status" value="1"/>
</dbReference>
<keyword evidence="1" id="KW-0378">Hydrolase</keyword>